<feature type="transmembrane region" description="Helical" evidence="1">
    <location>
        <begin position="239"/>
        <end position="257"/>
    </location>
</feature>
<keyword evidence="1" id="KW-0812">Transmembrane</keyword>
<dbReference type="PANTHER" id="PTHR34483:SF8">
    <property type="entry name" value="TRANSMEMBRANE PROTEIN"/>
    <property type="match status" value="1"/>
</dbReference>
<feature type="transmembrane region" description="Helical" evidence="1">
    <location>
        <begin position="96"/>
        <end position="118"/>
    </location>
</feature>
<proteinExistence type="evidence at transcript level"/>
<keyword evidence="1" id="KW-0472">Membrane</keyword>
<feature type="transmembrane region" description="Helical" evidence="1">
    <location>
        <begin position="269"/>
        <end position="299"/>
    </location>
</feature>
<feature type="transmembrane region" description="Helical" evidence="1">
    <location>
        <begin position="181"/>
        <end position="214"/>
    </location>
</feature>
<dbReference type="PANTHER" id="PTHR34483">
    <property type="entry name" value="OS09G0129800 PROTEIN"/>
    <property type="match status" value="1"/>
</dbReference>
<feature type="transmembrane region" description="Helical" evidence="1">
    <location>
        <begin position="146"/>
        <end position="175"/>
    </location>
</feature>
<keyword evidence="1" id="KW-1133">Transmembrane helix</keyword>
<sequence>MATKSAQSTGPSFFNFLKEGLLLPTRNRRLFMAVYAIVFASTTLLLLGSDVVIQPLANEIQLDLMALDSADPGSPDFSKLVQEVQDDTKELLLVDAGYLVLAVVVSSAVRILLLFAAVSTYSEPTATSLSLGALLGKARAQLKGPLLTLGFVYVLQIVCIVLVAFMGVLLGVLMFMLRHHLIVLVVASTPLLAAAIIFTVYFSFLCSLSIVVAVAEPGRHGAAALGEAWRLAKGKRRQVVPYLAATGALAAVLSPVHTLARTCAGDHNVALGLLLGLVYAALMALVQLFAVCAMTALYYECKENSDNQLRAATGYAKLSSEEATAA</sequence>
<name>F2DIN3_HORVV</name>
<evidence type="ECO:0000313" key="2">
    <source>
        <dbReference type="EMBL" id="BAJ94954.1"/>
    </source>
</evidence>
<dbReference type="EMBL" id="AK363751">
    <property type="protein sequence ID" value="BAJ94954.1"/>
    <property type="molecule type" value="mRNA"/>
</dbReference>
<protein>
    <submittedName>
        <fullName evidence="2">Predicted protein</fullName>
    </submittedName>
</protein>
<dbReference type="AlphaFoldDB" id="F2DIN3"/>
<reference evidence="2" key="1">
    <citation type="journal article" date="2011" name="Plant Physiol.">
        <title>Comprehensive sequence analysis of 24,783 barley full-length cDNAs derived from 12 clone libraries.</title>
        <authorList>
            <person name="Matsumoto T."/>
            <person name="Tanaka T."/>
            <person name="Sakai H."/>
            <person name="Amano N."/>
            <person name="Kanamori H."/>
            <person name="Kurita K."/>
            <person name="Kikuta A."/>
            <person name="Kamiya K."/>
            <person name="Yamamoto M."/>
            <person name="Ikawa H."/>
            <person name="Fujii N."/>
            <person name="Hori K."/>
            <person name="Itoh T."/>
            <person name="Sato K."/>
        </authorList>
    </citation>
    <scope>NUCLEOTIDE SEQUENCE</scope>
    <source>
        <tissue evidence="2">Shoot and root</tissue>
    </source>
</reference>
<organism evidence="2">
    <name type="scientific">Hordeum vulgare subsp. vulgare</name>
    <name type="common">Domesticated barley</name>
    <dbReference type="NCBI Taxonomy" id="112509"/>
    <lineage>
        <taxon>Eukaryota</taxon>
        <taxon>Viridiplantae</taxon>
        <taxon>Streptophyta</taxon>
        <taxon>Embryophyta</taxon>
        <taxon>Tracheophyta</taxon>
        <taxon>Spermatophyta</taxon>
        <taxon>Magnoliopsida</taxon>
        <taxon>Liliopsida</taxon>
        <taxon>Poales</taxon>
        <taxon>Poaceae</taxon>
        <taxon>BOP clade</taxon>
        <taxon>Pooideae</taxon>
        <taxon>Triticodae</taxon>
        <taxon>Triticeae</taxon>
        <taxon>Hordeinae</taxon>
        <taxon>Hordeum</taxon>
    </lineage>
</organism>
<accession>F2DIN3</accession>
<evidence type="ECO:0000256" key="1">
    <source>
        <dbReference type="SAM" id="Phobius"/>
    </source>
</evidence>
<feature type="transmembrane region" description="Helical" evidence="1">
    <location>
        <begin position="30"/>
        <end position="48"/>
    </location>
</feature>